<dbReference type="PROSITE" id="PS00678">
    <property type="entry name" value="WD_REPEATS_1"/>
    <property type="match status" value="2"/>
</dbReference>
<evidence type="ECO:0000256" key="8">
    <source>
        <dbReference type="PROSITE-ProRule" id="PRU00221"/>
    </source>
</evidence>
<evidence type="ECO:0000256" key="6">
    <source>
        <dbReference type="ARBA" id="ARBA00023242"/>
    </source>
</evidence>
<organism evidence="10 11">
    <name type="scientific">Ciona savignyi</name>
    <name type="common">Pacific transparent sea squirt</name>
    <dbReference type="NCBI Taxonomy" id="51511"/>
    <lineage>
        <taxon>Eukaryota</taxon>
        <taxon>Metazoa</taxon>
        <taxon>Chordata</taxon>
        <taxon>Tunicata</taxon>
        <taxon>Ascidiacea</taxon>
        <taxon>Phlebobranchia</taxon>
        <taxon>Cionidae</taxon>
        <taxon>Ciona</taxon>
    </lineage>
</organism>
<evidence type="ECO:0000256" key="7">
    <source>
        <dbReference type="ARBA" id="ARBA00040954"/>
    </source>
</evidence>
<dbReference type="PANTHER" id="PTHR19855">
    <property type="entry name" value="WD40 REPEAT PROTEIN 12, 37"/>
    <property type="match status" value="1"/>
</dbReference>
<keyword evidence="5" id="KW-0677">Repeat</keyword>
<dbReference type="GO" id="GO:0005737">
    <property type="term" value="C:cytoplasm"/>
    <property type="evidence" value="ECO:0007669"/>
    <property type="project" value="UniProtKB-SubCell"/>
</dbReference>
<evidence type="ECO:0000256" key="1">
    <source>
        <dbReference type="ARBA" id="ARBA00004123"/>
    </source>
</evidence>
<feature type="repeat" description="WD" evidence="8">
    <location>
        <begin position="145"/>
        <end position="177"/>
    </location>
</feature>
<name>H2Y9F5_CIOSA</name>
<keyword evidence="6" id="KW-0539">Nucleus</keyword>
<feature type="repeat" description="WD" evidence="8">
    <location>
        <begin position="102"/>
        <end position="144"/>
    </location>
</feature>
<comment type="subcellular location">
    <subcellularLocation>
        <location evidence="2">Cytoplasm</location>
    </subcellularLocation>
    <subcellularLocation>
        <location evidence="1">Nucleus</location>
    </subcellularLocation>
</comment>
<evidence type="ECO:0000256" key="5">
    <source>
        <dbReference type="ARBA" id="ARBA00022737"/>
    </source>
</evidence>
<proteinExistence type="predicted"/>
<dbReference type="InParanoid" id="H2Y9F5"/>
<keyword evidence="9" id="KW-0175">Coiled coil</keyword>
<dbReference type="Proteomes" id="UP000007875">
    <property type="component" value="Unassembled WGS sequence"/>
</dbReference>
<dbReference type="PROSITE" id="PS50294">
    <property type="entry name" value="WD_REPEATS_REGION"/>
    <property type="match status" value="2"/>
</dbReference>
<dbReference type="AlphaFoldDB" id="H2Y9F5"/>
<dbReference type="SMART" id="SM00320">
    <property type="entry name" value="WD40"/>
    <property type="match status" value="7"/>
</dbReference>
<evidence type="ECO:0000256" key="9">
    <source>
        <dbReference type="SAM" id="Coils"/>
    </source>
</evidence>
<dbReference type="InterPro" id="IPR036322">
    <property type="entry name" value="WD40_repeat_dom_sf"/>
</dbReference>
<dbReference type="GO" id="GO:0005634">
    <property type="term" value="C:nucleus"/>
    <property type="evidence" value="ECO:0007669"/>
    <property type="project" value="UniProtKB-SubCell"/>
</dbReference>
<dbReference type="OMA" id="TACIWGV"/>
<dbReference type="InterPro" id="IPR015943">
    <property type="entry name" value="WD40/YVTN_repeat-like_dom_sf"/>
</dbReference>
<dbReference type="PROSITE" id="PS50082">
    <property type="entry name" value="WD_REPEATS_2"/>
    <property type="match status" value="3"/>
</dbReference>
<evidence type="ECO:0000256" key="4">
    <source>
        <dbReference type="ARBA" id="ARBA00022574"/>
    </source>
</evidence>
<evidence type="ECO:0000256" key="2">
    <source>
        <dbReference type="ARBA" id="ARBA00004496"/>
    </source>
</evidence>
<evidence type="ECO:0000313" key="10">
    <source>
        <dbReference type="Ensembl" id="ENSCSAVP00000001953.1"/>
    </source>
</evidence>
<dbReference type="STRING" id="51511.ENSCSAVP00000001953"/>
<dbReference type="GeneTree" id="ENSGT00930000150950"/>
<dbReference type="SUPFAM" id="SSF50978">
    <property type="entry name" value="WD40 repeat-like"/>
    <property type="match status" value="1"/>
</dbReference>
<sequence>MPRRVRNRLHNLFEQIEDEFTEMYNENDEMRKTISALNEKLQSLDQSHADKNEIANIKGKSSGISSSQLSQRLKTTYKTGTSKLVSSFKPSATVVCKAVQEFQGHKDGVWDVASSQVNINVVGSASADQTAKLWNVPGGDCIMTYHGHSGSVNCIRFHPEKQVALTVSGDTTAQVWSYNCPLSQNSTLVHKKNSIHCHIKKTTLTDTHIPHDQHNPLICVTCHSSPVVGCDWLMDGQHFVTASWDRTSCLIDSSTSQTVQSLSGHDLPLTFVSAHSKQKLIVTSSKDATFRICDFRVPSVNTVIVGQGHTQSVSSAVFTADEKIVSSSDDRCVKVWDLKSMRSPLASIRFDSPVNRIAVSRRGVIVIPHDNRQIRLYDTNGVRLARLPRNDRFSHRRVVTAATWVDGATPSVLSCGWDKLLINWSVEIPNSLTTQ</sequence>
<feature type="repeat" description="WD" evidence="8">
    <location>
        <begin position="306"/>
        <end position="346"/>
    </location>
</feature>
<dbReference type="eggNOG" id="KOG0300">
    <property type="taxonomic scope" value="Eukaryota"/>
</dbReference>
<dbReference type="FunCoup" id="H2Y9F5">
    <property type="interactions" value="250"/>
</dbReference>
<dbReference type="PANTHER" id="PTHR19855:SF12">
    <property type="entry name" value="WD REPEAT-CONTAINING PROTEIN 37"/>
    <property type="match status" value="1"/>
</dbReference>
<reference evidence="10" key="2">
    <citation type="submission" date="2025-08" db="UniProtKB">
        <authorList>
            <consortium name="Ensembl"/>
        </authorList>
    </citation>
    <scope>IDENTIFICATION</scope>
</reference>
<protein>
    <recommendedName>
        <fullName evidence="7">WD repeat-containing protein 37</fullName>
    </recommendedName>
</protein>
<dbReference type="InterPro" id="IPR001680">
    <property type="entry name" value="WD40_rpt"/>
</dbReference>
<keyword evidence="3" id="KW-0963">Cytoplasm</keyword>
<keyword evidence="4 8" id="KW-0853">WD repeat</keyword>
<dbReference type="InterPro" id="IPR019775">
    <property type="entry name" value="WD40_repeat_CS"/>
</dbReference>
<evidence type="ECO:0000313" key="11">
    <source>
        <dbReference type="Proteomes" id="UP000007875"/>
    </source>
</evidence>
<accession>H2Y9F5</accession>
<feature type="coiled-coil region" evidence="9">
    <location>
        <begin position="13"/>
        <end position="47"/>
    </location>
</feature>
<dbReference type="Gene3D" id="2.130.10.10">
    <property type="entry name" value="YVTN repeat-like/Quinoprotein amine dehydrogenase"/>
    <property type="match status" value="3"/>
</dbReference>
<keyword evidence="11" id="KW-1185">Reference proteome</keyword>
<evidence type="ECO:0000256" key="3">
    <source>
        <dbReference type="ARBA" id="ARBA00022490"/>
    </source>
</evidence>
<reference evidence="10" key="3">
    <citation type="submission" date="2025-09" db="UniProtKB">
        <authorList>
            <consortium name="Ensembl"/>
        </authorList>
    </citation>
    <scope>IDENTIFICATION</scope>
</reference>
<dbReference type="Ensembl" id="ENSCSAVT00000001987.1">
    <property type="protein sequence ID" value="ENSCSAVP00000001953.1"/>
    <property type="gene ID" value="ENSCSAVG00000001142.1"/>
</dbReference>
<reference evidence="11" key="1">
    <citation type="submission" date="2003-08" db="EMBL/GenBank/DDBJ databases">
        <authorList>
            <person name="Birren B."/>
            <person name="Nusbaum C."/>
            <person name="Abebe A."/>
            <person name="Abouelleil A."/>
            <person name="Adekoya E."/>
            <person name="Ait-zahra M."/>
            <person name="Allen N."/>
            <person name="Allen T."/>
            <person name="An P."/>
            <person name="Anderson M."/>
            <person name="Anderson S."/>
            <person name="Arachchi H."/>
            <person name="Armbruster J."/>
            <person name="Bachantsang P."/>
            <person name="Baldwin J."/>
            <person name="Barry A."/>
            <person name="Bayul T."/>
            <person name="Blitshsteyn B."/>
            <person name="Bloom T."/>
            <person name="Blye J."/>
            <person name="Boguslavskiy L."/>
            <person name="Borowsky M."/>
            <person name="Boukhgalter B."/>
            <person name="Brunache A."/>
            <person name="Butler J."/>
            <person name="Calixte N."/>
            <person name="Calvo S."/>
            <person name="Camarata J."/>
            <person name="Campo K."/>
            <person name="Chang J."/>
            <person name="Cheshatsang Y."/>
            <person name="Citroen M."/>
            <person name="Collymore A."/>
            <person name="Considine T."/>
            <person name="Cook A."/>
            <person name="Cooke P."/>
            <person name="Corum B."/>
            <person name="Cuomo C."/>
            <person name="David R."/>
            <person name="Dawoe T."/>
            <person name="Degray S."/>
            <person name="Dodge S."/>
            <person name="Dooley K."/>
            <person name="Dorje P."/>
            <person name="Dorjee K."/>
            <person name="Dorris L."/>
            <person name="Duffey N."/>
            <person name="Dupes A."/>
            <person name="Elkins T."/>
            <person name="Engels R."/>
            <person name="Erickson J."/>
            <person name="Farina A."/>
            <person name="Faro S."/>
            <person name="Ferreira P."/>
            <person name="Fischer H."/>
            <person name="Fitzgerald M."/>
            <person name="Foley K."/>
            <person name="Gage D."/>
            <person name="Galagan J."/>
            <person name="Gearin G."/>
            <person name="Gnerre S."/>
            <person name="Gnirke A."/>
            <person name="Goyette A."/>
            <person name="Graham J."/>
            <person name="Grandbois E."/>
            <person name="Gyaltsen K."/>
            <person name="Hafez N."/>
            <person name="Hagopian D."/>
            <person name="Hagos B."/>
            <person name="Hall J."/>
            <person name="Hatcher B."/>
            <person name="Heller A."/>
            <person name="Higgins H."/>
            <person name="Honan T."/>
            <person name="Horn A."/>
            <person name="Houde N."/>
            <person name="Hughes L."/>
            <person name="Hulme W."/>
            <person name="Husby E."/>
            <person name="Iliev I."/>
            <person name="Jaffe D."/>
            <person name="Jones C."/>
            <person name="Kamal M."/>
            <person name="Kamat A."/>
            <person name="Kamvysselis M."/>
            <person name="Karlsson E."/>
            <person name="Kells C."/>
            <person name="Kieu A."/>
            <person name="Kisner P."/>
            <person name="Kodira C."/>
            <person name="Kulbokas E."/>
            <person name="Labutti K."/>
            <person name="Lama D."/>
            <person name="Landers T."/>
            <person name="Leger J."/>
            <person name="Levine S."/>
            <person name="Lewis D."/>
            <person name="Lewis T."/>
            <person name="Lindblad-toh K."/>
            <person name="Liu X."/>
            <person name="Lokyitsang T."/>
            <person name="Lokyitsang Y."/>
            <person name="Lucien O."/>
            <person name="Lui A."/>
            <person name="Ma L.J."/>
            <person name="Mabbitt R."/>
            <person name="Macdonald J."/>
            <person name="Maclean C."/>
            <person name="Major J."/>
            <person name="Manning J."/>
            <person name="Marabella R."/>
            <person name="Maru K."/>
            <person name="Matthews C."/>
            <person name="Mauceli E."/>
            <person name="Mccarthy M."/>
            <person name="Mcdonough S."/>
            <person name="Mcghee T."/>
            <person name="Meldrim J."/>
            <person name="Meneus L."/>
            <person name="Mesirov J."/>
            <person name="Mihalev A."/>
            <person name="Mihova T."/>
            <person name="Mikkelsen T."/>
            <person name="Mlenga V."/>
            <person name="Moru K."/>
            <person name="Mozes J."/>
            <person name="Mulrain L."/>
            <person name="Munson G."/>
            <person name="Naylor J."/>
            <person name="Newes C."/>
            <person name="Nguyen C."/>
            <person name="Nguyen N."/>
            <person name="Nguyen T."/>
            <person name="Nicol R."/>
            <person name="Nielsen C."/>
            <person name="Nizzari M."/>
            <person name="Norbu C."/>
            <person name="Norbu N."/>
            <person name="O'donnell P."/>
            <person name="Okoawo O."/>
            <person name="O'leary S."/>
            <person name="Omotosho B."/>
            <person name="O'neill K."/>
            <person name="Osman S."/>
            <person name="Parker S."/>
            <person name="Perrin D."/>
            <person name="Phunkhang P."/>
            <person name="Piqani B."/>
            <person name="Purcell S."/>
            <person name="Rachupka T."/>
            <person name="Ramasamy U."/>
            <person name="Rameau R."/>
            <person name="Ray V."/>
            <person name="Raymond C."/>
            <person name="Retta R."/>
            <person name="Richardson S."/>
            <person name="Rise C."/>
            <person name="Rodriguez J."/>
            <person name="Rogers J."/>
            <person name="Rogov P."/>
            <person name="Rutman M."/>
            <person name="Schupbach R."/>
            <person name="Seaman C."/>
            <person name="Settipalli S."/>
            <person name="Sharpe T."/>
            <person name="Sheridan J."/>
            <person name="Sherpa N."/>
            <person name="Shi J."/>
            <person name="Smirnov S."/>
            <person name="Smith C."/>
            <person name="Sougnez C."/>
            <person name="Spencer B."/>
            <person name="Stalker J."/>
            <person name="Stange-thomann N."/>
            <person name="Stavropoulos S."/>
            <person name="Stetson K."/>
            <person name="Stone C."/>
            <person name="Stone S."/>
            <person name="Stubbs M."/>
            <person name="Talamas J."/>
            <person name="Tchuinga P."/>
            <person name="Tenzing P."/>
            <person name="Tesfaye S."/>
            <person name="Theodore J."/>
            <person name="Thoulutsang Y."/>
            <person name="Topham K."/>
            <person name="Towey S."/>
            <person name="Tsamla T."/>
            <person name="Tsomo N."/>
            <person name="Vallee D."/>
            <person name="Vassiliev H."/>
            <person name="Venkataraman V."/>
            <person name="Vinson J."/>
            <person name="Vo A."/>
            <person name="Wade C."/>
            <person name="Wang S."/>
            <person name="Wangchuk T."/>
            <person name="Wangdi T."/>
            <person name="Whittaker C."/>
            <person name="Wilkinson J."/>
            <person name="Wu Y."/>
            <person name="Wyman D."/>
            <person name="Yadav S."/>
            <person name="Yang S."/>
            <person name="Yang X."/>
            <person name="Yeager S."/>
            <person name="Yee E."/>
            <person name="Young G."/>
            <person name="Zainoun J."/>
            <person name="Zembeck L."/>
            <person name="Zimmer A."/>
            <person name="Zody M."/>
            <person name="Lander E."/>
        </authorList>
    </citation>
    <scope>NUCLEOTIDE SEQUENCE [LARGE SCALE GENOMIC DNA]</scope>
</reference>
<dbReference type="Pfam" id="PF00400">
    <property type="entry name" value="WD40"/>
    <property type="match status" value="5"/>
</dbReference>